<proteinExistence type="predicted"/>
<organism evidence="2 3">
    <name type="scientific">Pleurodeles waltl</name>
    <name type="common">Iberian ribbed newt</name>
    <dbReference type="NCBI Taxonomy" id="8319"/>
    <lineage>
        <taxon>Eukaryota</taxon>
        <taxon>Metazoa</taxon>
        <taxon>Chordata</taxon>
        <taxon>Craniata</taxon>
        <taxon>Vertebrata</taxon>
        <taxon>Euteleostomi</taxon>
        <taxon>Amphibia</taxon>
        <taxon>Batrachia</taxon>
        <taxon>Caudata</taxon>
        <taxon>Salamandroidea</taxon>
        <taxon>Salamandridae</taxon>
        <taxon>Pleurodelinae</taxon>
        <taxon>Pleurodeles</taxon>
    </lineage>
</organism>
<dbReference type="InterPro" id="IPR028002">
    <property type="entry name" value="Myb_DNA-bind_5"/>
</dbReference>
<dbReference type="PANTHER" id="PTHR32345">
    <property type="entry name" value="MYB-RELATED TRANSCRIPTION FACTOR, PARTNER OF PROFILIN"/>
    <property type="match status" value="1"/>
</dbReference>
<sequence>MAPERHPRISEEELRVMVEETIRVEPQLFGAQVQQISIARKMEQWRRILDRVNAVGQHPRTRDNIRKWWNNLRVKVSAHQKKGVLRTIAKGMQNLGVYGRRSTHCRKRWEDLRRWAWKTAKAQLGMASQ</sequence>
<comment type="caution">
    <text evidence="2">The sequence shown here is derived from an EMBL/GenBank/DDBJ whole genome shotgun (WGS) entry which is preliminary data.</text>
</comment>
<feature type="domain" description="Myb/SANT-like DNA-binding" evidence="1">
    <location>
        <begin position="5"/>
        <end position="75"/>
    </location>
</feature>
<dbReference type="InterPro" id="IPR052870">
    <property type="entry name" value="Myb-related_repressor"/>
</dbReference>
<dbReference type="AlphaFoldDB" id="A0AAV7SGI9"/>
<evidence type="ECO:0000313" key="2">
    <source>
        <dbReference type="EMBL" id="KAJ1163174.1"/>
    </source>
</evidence>
<dbReference type="GO" id="GO:0005634">
    <property type="term" value="C:nucleus"/>
    <property type="evidence" value="ECO:0007669"/>
    <property type="project" value="TreeGrafter"/>
</dbReference>
<name>A0AAV7SGI9_PLEWA</name>
<accession>A0AAV7SGI9</accession>
<dbReference type="Pfam" id="PF13873">
    <property type="entry name" value="Myb_DNA-bind_5"/>
    <property type="match status" value="1"/>
</dbReference>
<keyword evidence="3" id="KW-1185">Reference proteome</keyword>
<dbReference type="PANTHER" id="PTHR32345:SF3">
    <property type="entry name" value="MYB-RELATED TRANSCRIPTION FACTOR, PARTNER OF PROFILIN"/>
    <property type="match status" value="1"/>
</dbReference>
<reference evidence="2" key="1">
    <citation type="journal article" date="2022" name="bioRxiv">
        <title>Sequencing and chromosome-scale assembly of the giantPleurodeles waltlgenome.</title>
        <authorList>
            <person name="Brown T."/>
            <person name="Elewa A."/>
            <person name="Iarovenko S."/>
            <person name="Subramanian E."/>
            <person name="Araus A.J."/>
            <person name="Petzold A."/>
            <person name="Susuki M."/>
            <person name="Suzuki K.-i.T."/>
            <person name="Hayashi T."/>
            <person name="Toyoda A."/>
            <person name="Oliveira C."/>
            <person name="Osipova E."/>
            <person name="Leigh N.D."/>
            <person name="Simon A."/>
            <person name="Yun M.H."/>
        </authorList>
    </citation>
    <scope>NUCLEOTIDE SEQUENCE</scope>
    <source>
        <strain evidence="2">20211129_DDA</strain>
        <tissue evidence="2">Liver</tissue>
    </source>
</reference>
<protein>
    <recommendedName>
        <fullName evidence="1">Myb/SANT-like DNA-binding domain-containing protein</fullName>
    </recommendedName>
</protein>
<dbReference type="GO" id="GO:0000981">
    <property type="term" value="F:DNA-binding transcription factor activity, RNA polymerase II-specific"/>
    <property type="evidence" value="ECO:0007669"/>
    <property type="project" value="TreeGrafter"/>
</dbReference>
<evidence type="ECO:0000313" key="3">
    <source>
        <dbReference type="Proteomes" id="UP001066276"/>
    </source>
</evidence>
<dbReference type="GO" id="GO:0000978">
    <property type="term" value="F:RNA polymerase II cis-regulatory region sequence-specific DNA binding"/>
    <property type="evidence" value="ECO:0007669"/>
    <property type="project" value="TreeGrafter"/>
</dbReference>
<dbReference type="Proteomes" id="UP001066276">
    <property type="component" value="Chromosome 4_2"/>
</dbReference>
<dbReference type="EMBL" id="JANPWB010000008">
    <property type="protein sequence ID" value="KAJ1163174.1"/>
    <property type="molecule type" value="Genomic_DNA"/>
</dbReference>
<evidence type="ECO:0000259" key="1">
    <source>
        <dbReference type="Pfam" id="PF13873"/>
    </source>
</evidence>
<gene>
    <name evidence="2" type="ORF">NDU88_003637</name>
</gene>